<dbReference type="EMBL" id="LCAN01000055">
    <property type="protein sequence ID" value="KKR90863.1"/>
    <property type="molecule type" value="Genomic_DNA"/>
</dbReference>
<evidence type="ECO:0000256" key="2">
    <source>
        <dbReference type="ARBA" id="ARBA00023157"/>
    </source>
</evidence>
<feature type="domain" description="LamG-like jellyroll fold" evidence="3">
    <location>
        <begin position="232"/>
        <end position="363"/>
    </location>
</feature>
<keyword evidence="1" id="KW-0732">Signal</keyword>
<evidence type="ECO:0000313" key="4">
    <source>
        <dbReference type="EMBL" id="KKR90863.1"/>
    </source>
</evidence>
<feature type="domain" description="LamG-like jellyroll fold" evidence="3">
    <location>
        <begin position="16"/>
        <end position="145"/>
    </location>
</feature>
<proteinExistence type="predicted"/>
<dbReference type="InterPro" id="IPR006558">
    <property type="entry name" value="LamG-like"/>
</dbReference>
<dbReference type="PANTHER" id="PTHR47635:SF2">
    <property type="entry name" value="LAMG-LIKE JELLYROLL FOLD DOMAIN-CONTAINING PROTEIN"/>
    <property type="match status" value="1"/>
</dbReference>
<dbReference type="SUPFAM" id="SSF49899">
    <property type="entry name" value="Concanavalin A-like lectins/glucanases"/>
    <property type="match status" value="3"/>
</dbReference>
<dbReference type="Gene3D" id="2.60.120.200">
    <property type="match status" value="3"/>
</dbReference>
<dbReference type="InterPro" id="IPR013320">
    <property type="entry name" value="ConA-like_dom_sf"/>
</dbReference>
<evidence type="ECO:0000313" key="5">
    <source>
        <dbReference type="Proteomes" id="UP000034961"/>
    </source>
</evidence>
<dbReference type="PATRIC" id="fig|1618474.3.peg.1151"/>
<dbReference type="Pfam" id="PF13385">
    <property type="entry name" value="Laminin_G_3"/>
    <property type="match status" value="3"/>
</dbReference>
<accession>A0A0G0UQ34</accession>
<dbReference type="Proteomes" id="UP000034961">
    <property type="component" value="Unassembled WGS sequence"/>
</dbReference>
<dbReference type="SMART" id="SM00560">
    <property type="entry name" value="LamGL"/>
    <property type="match status" value="3"/>
</dbReference>
<keyword evidence="2" id="KW-1015">Disulfide bond</keyword>
<evidence type="ECO:0000259" key="3">
    <source>
        <dbReference type="SMART" id="SM00560"/>
    </source>
</evidence>
<evidence type="ECO:0000256" key="1">
    <source>
        <dbReference type="ARBA" id="ARBA00022729"/>
    </source>
</evidence>
<gene>
    <name evidence="4" type="ORF">UU41_C0055G0003</name>
</gene>
<name>A0A0G0UQ34_9BACT</name>
<dbReference type="PANTHER" id="PTHR47635">
    <property type="entry name" value="CUB DOMAIN-CONTAINING PROTEIN"/>
    <property type="match status" value="1"/>
</dbReference>
<dbReference type="AlphaFoldDB" id="A0A0G0UQ34"/>
<comment type="caution">
    <text evidence="4">The sequence shown here is derived from an EMBL/GenBank/DDBJ whole genome shotgun (WGS) entry which is preliminary data.</text>
</comment>
<protein>
    <recommendedName>
        <fullName evidence="3">LamG-like jellyroll fold domain-containing protein</fullName>
    </recommendedName>
</protein>
<sequence length="607" mass="66990">MNVPYNSTLDSPSVTNEFTIEAWIYPNVVASNKAILERSDELRIYTQSANRFYIMTRFVGDAGGSAVNSITTYQANNWYHIVGIYDGAVLKIYINGVLDNSVVYNKTINSDTSTALRLGKSGIAEREFNGFIDEVRIYNRALSADEVKQHYDQTRRNVVINQPSGTPPVGWWKMDEGTGQTVRDYSDGTMYWMSTSTNGGWTDGKIGKALSFDGVDDYVDVGTNNIFDFTTQDFSMFMWLKPAEDKNTYLLNRGGWRNKGWIFLTQTTGRLRFDTYQLGFNQTQYSVNNALSLGVWQYVGITRVGSSVRLWVNGVDVTGTPVSAVNPASNSNANLIMSASFSTRCINGSIDEVRIYNYARTADQIAADYRAGAYRTIVGTSVPSDWWTNGLVGYWSFDGQYTTTTSGANAGTRDVSNNGNWGTFYNGVKPVAGVVGQALSFDGVNDVVAPSVAFEPLPTINDSETFEVWIKPSSYGSNTMGIIGQAYRNAIHMQTNGNVQYGIRNTATGINQVSGGVASLNQWTFIVGTYDGTTLSIYINGAFITSTPRTITELRATTQLKIGADVGISGNFVTFNGLIDEVRIYNRALSADEVMQHYLQTRRNLKL</sequence>
<organism evidence="4 5">
    <name type="scientific">Candidatus Roizmanbacteria bacterium GW2011_GWA1_41_13</name>
    <dbReference type="NCBI Taxonomy" id="1618474"/>
    <lineage>
        <taxon>Bacteria</taxon>
        <taxon>Candidatus Roizmaniibacteriota</taxon>
    </lineage>
</organism>
<reference evidence="4 5" key="1">
    <citation type="journal article" date="2015" name="Nature">
        <title>rRNA introns, odd ribosomes, and small enigmatic genomes across a large radiation of phyla.</title>
        <authorList>
            <person name="Brown C.T."/>
            <person name="Hug L.A."/>
            <person name="Thomas B.C."/>
            <person name="Sharon I."/>
            <person name="Castelle C.J."/>
            <person name="Singh A."/>
            <person name="Wilkins M.J."/>
            <person name="Williams K.H."/>
            <person name="Banfield J.F."/>
        </authorList>
    </citation>
    <scope>NUCLEOTIDE SEQUENCE [LARGE SCALE GENOMIC DNA]</scope>
</reference>
<feature type="domain" description="LamG-like jellyroll fold" evidence="3">
    <location>
        <begin position="462"/>
        <end position="592"/>
    </location>
</feature>